<accession>A0ABS3WJG3</accession>
<dbReference type="RefSeq" id="WP_090639935.1">
    <property type="nucleotide sequence ID" value="NZ_JAGGDJ010000059.1"/>
</dbReference>
<reference evidence="1 2" key="1">
    <citation type="submission" date="2021-03" db="EMBL/GenBank/DDBJ databases">
        <title>Paenibacillus artemisicola MWE-103 whole genome sequence.</title>
        <authorList>
            <person name="Ham Y.J."/>
        </authorList>
    </citation>
    <scope>NUCLEOTIDE SEQUENCE [LARGE SCALE GENOMIC DNA]</scope>
    <source>
        <strain evidence="1 2">MWE-103</strain>
    </source>
</reference>
<keyword evidence="2" id="KW-1185">Reference proteome</keyword>
<protein>
    <recommendedName>
        <fullName evidence="3">YtxH domain-containing protein</fullName>
    </recommendedName>
</protein>
<dbReference type="EMBL" id="JAGGDJ010000059">
    <property type="protein sequence ID" value="MBO7748471.1"/>
    <property type="molecule type" value="Genomic_DNA"/>
</dbReference>
<evidence type="ECO:0000313" key="1">
    <source>
        <dbReference type="EMBL" id="MBO7748471.1"/>
    </source>
</evidence>
<organism evidence="1 2">
    <name type="scientific">Paenibacillus artemisiicola</name>
    <dbReference type="NCBI Taxonomy" id="1172618"/>
    <lineage>
        <taxon>Bacteria</taxon>
        <taxon>Bacillati</taxon>
        <taxon>Bacillota</taxon>
        <taxon>Bacilli</taxon>
        <taxon>Bacillales</taxon>
        <taxon>Paenibacillaceae</taxon>
        <taxon>Paenibacillus</taxon>
    </lineage>
</organism>
<evidence type="ECO:0000313" key="2">
    <source>
        <dbReference type="Proteomes" id="UP000670947"/>
    </source>
</evidence>
<gene>
    <name evidence="1" type="ORF">I8J29_30225</name>
</gene>
<comment type="caution">
    <text evidence="1">The sequence shown here is derived from an EMBL/GenBank/DDBJ whole genome shotgun (WGS) entry which is preliminary data.</text>
</comment>
<proteinExistence type="predicted"/>
<sequence>MIKSRVGLLLGGAALLLALSPEARRTVRRWAVKGTEGVLDMTDMAKSAGAAVQRRFSASAETIIPSDRGPQH</sequence>
<name>A0ABS3WJG3_9BACL</name>
<evidence type="ECO:0008006" key="3">
    <source>
        <dbReference type="Google" id="ProtNLM"/>
    </source>
</evidence>
<dbReference type="Proteomes" id="UP000670947">
    <property type="component" value="Unassembled WGS sequence"/>
</dbReference>